<evidence type="ECO:0000313" key="3">
    <source>
        <dbReference type="Proteomes" id="UP000313359"/>
    </source>
</evidence>
<dbReference type="Proteomes" id="UP000313359">
    <property type="component" value="Unassembled WGS sequence"/>
</dbReference>
<reference evidence="2" key="1">
    <citation type="journal article" date="2018" name="Genome Biol. Evol.">
        <title>Genomics and development of Lentinus tigrinus, a white-rot wood-decaying mushroom with dimorphic fruiting bodies.</title>
        <authorList>
            <person name="Wu B."/>
            <person name="Xu Z."/>
            <person name="Knudson A."/>
            <person name="Carlson A."/>
            <person name="Chen N."/>
            <person name="Kovaka S."/>
            <person name="LaButti K."/>
            <person name="Lipzen A."/>
            <person name="Pennachio C."/>
            <person name="Riley R."/>
            <person name="Schakwitz W."/>
            <person name="Umezawa K."/>
            <person name="Ohm R.A."/>
            <person name="Grigoriev I.V."/>
            <person name="Nagy L.G."/>
            <person name="Gibbons J."/>
            <person name="Hibbett D."/>
        </authorList>
    </citation>
    <scope>NUCLEOTIDE SEQUENCE [LARGE SCALE GENOMIC DNA]</scope>
    <source>
        <strain evidence="2">ALCF2SS1-6</strain>
    </source>
</reference>
<feature type="chain" id="PRO_5022823328" description="Secreted protein" evidence="1">
    <location>
        <begin position="22"/>
        <end position="111"/>
    </location>
</feature>
<keyword evidence="3" id="KW-1185">Reference proteome</keyword>
<feature type="signal peptide" evidence="1">
    <location>
        <begin position="1"/>
        <end position="21"/>
    </location>
</feature>
<proteinExistence type="predicted"/>
<dbReference type="AlphaFoldDB" id="A0A5C2SK10"/>
<name>A0A5C2SK10_9APHY</name>
<evidence type="ECO:0000313" key="2">
    <source>
        <dbReference type="EMBL" id="RPD63594.1"/>
    </source>
</evidence>
<evidence type="ECO:0008006" key="4">
    <source>
        <dbReference type="Google" id="ProtNLM"/>
    </source>
</evidence>
<accession>A0A5C2SK10</accession>
<sequence>MPRLGLVWPLQVLSLVQLTSSALETDWNLGSSYVRTARDSLYRPAPDLDRSCILGSGAYLRLSVASFAVPRLGSVVKLAGIHRRAGSRLAMLATRSTRARTATRAGGERKL</sequence>
<organism evidence="2 3">
    <name type="scientific">Lentinus tigrinus ALCF2SS1-6</name>
    <dbReference type="NCBI Taxonomy" id="1328759"/>
    <lineage>
        <taxon>Eukaryota</taxon>
        <taxon>Fungi</taxon>
        <taxon>Dikarya</taxon>
        <taxon>Basidiomycota</taxon>
        <taxon>Agaricomycotina</taxon>
        <taxon>Agaricomycetes</taxon>
        <taxon>Polyporales</taxon>
        <taxon>Polyporaceae</taxon>
        <taxon>Lentinus</taxon>
    </lineage>
</organism>
<gene>
    <name evidence="2" type="ORF">L227DRAFT_394993</name>
</gene>
<keyword evidence="1" id="KW-0732">Signal</keyword>
<dbReference type="EMBL" id="ML122256">
    <property type="protein sequence ID" value="RPD63594.1"/>
    <property type="molecule type" value="Genomic_DNA"/>
</dbReference>
<protein>
    <recommendedName>
        <fullName evidence="4">Secreted protein</fullName>
    </recommendedName>
</protein>
<evidence type="ECO:0000256" key="1">
    <source>
        <dbReference type="SAM" id="SignalP"/>
    </source>
</evidence>